<reference evidence="2" key="1">
    <citation type="submission" date="2021-05" db="EMBL/GenBank/DDBJ databases">
        <authorList>
            <person name="Alioto T."/>
            <person name="Alioto T."/>
            <person name="Gomez Garrido J."/>
        </authorList>
    </citation>
    <scope>NUCLEOTIDE SEQUENCE</scope>
</reference>
<keyword evidence="1" id="KW-0472">Membrane</keyword>
<dbReference type="EMBL" id="HBUE01256792">
    <property type="protein sequence ID" value="CAG6556975.1"/>
    <property type="molecule type" value="Transcribed_RNA"/>
</dbReference>
<accession>A0A8D8GFA9</accession>
<dbReference type="EMBL" id="HBUE01151791">
    <property type="protein sequence ID" value="CAG6505676.1"/>
    <property type="molecule type" value="Transcribed_RNA"/>
</dbReference>
<organism evidence="2">
    <name type="scientific">Culex pipiens</name>
    <name type="common">House mosquito</name>
    <dbReference type="NCBI Taxonomy" id="7175"/>
    <lineage>
        <taxon>Eukaryota</taxon>
        <taxon>Metazoa</taxon>
        <taxon>Ecdysozoa</taxon>
        <taxon>Arthropoda</taxon>
        <taxon>Hexapoda</taxon>
        <taxon>Insecta</taxon>
        <taxon>Pterygota</taxon>
        <taxon>Neoptera</taxon>
        <taxon>Endopterygota</taxon>
        <taxon>Diptera</taxon>
        <taxon>Nematocera</taxon>
        <taxon>Culicoidea</taxon>
        <taxon>Culicidae</taxon>
        <taxon>Culicinae</taxon>
        <taxon>Culicini</taxon>
        <taxon>Culex</taxon>
        <taxon>Culex</taxon>
    </lineage>
</organism>
<name>A0A8D8GFA9_CULPI</name>
<evidence type="ECO:0000256" key="1">
    <source>
        <dbReference type="SAM" id="Phobius"/>
    </source>
</evidence>
<protein>
    <submittedName>
        <fullName evidence="2">(northern house mosquito) hypothetical protein</fullName>
    </submittedName>
</protein>
<sequence length="150" mass="16609">MATLVQPPFWKNQLIPVLMILFWMILLVTPVNRIASGAISLIVLFCNMKFTNPLSEINSLSIVPILQPVTVKCLHKSFSVTACDLSTPMLQFSNTNESILLTSNALVKTSLMFVLMNLISLKDALNSHKLPMPQFTMSSLVDTDPRNASS</sequence>
<dbReference type="AlphaFoldDB" id="A0A8D8GFA9"/>
<keyword evidence="1" id="KW-0812">Transmembrane</keyword>
<evidence type="ECO:0000313" key="2">
    <source>
        <dbReference type="EMBL" id="CAG6505676.1"/>
    </source>
</evidence>
<feature type="transmembrane region" description="Helical" evidence="1">
    <location>
        <begin position="20"/>
        <end position="45"/>
    </location>
</feature>
<keyword evidence="1" id="KW-1133">Transmembrane helix</keyword>
<proteinExistence type="predicted"/>